<feature type="compositionally biased region" description="Low complexity" evidence="1">
    <location>
        <begin position="539"/>
        <end position="552"/>
    </location>
</feature>
<gene>
    <name evidence="2" type="ORF">BT96DRAFT_1006917</name>
</gene>
<feature type="compositionally biased region" description="Polar residues" evidence="1">
    <location>
        <begin position="21"/>
        <end position="30"/>
    </location>
</feature>
<protein>
    <submittedName>
        <fullName evidence="2">Uncharacterized protein</fullName>
    </submittedName>
</protein>
<proteinExistence type="predicted"/>
<name>A0A6A4GJX5_9AGAR</name>
<dbReference type="OrthoDB" id="3054194at2759"/>
<sequence length="575" mass="63167">MQLTKPQNLCVRSQSNTLLAASVSGNNSSDMDCLHRGSPPPRPTTPDRDRDVGDCSSKHRSSAVAPAAPAKDNSVAVPNSNTGDRSSERRSSSAAPAAPDKANSTAASNRNVGGCSSERRNSSTAPTSPDRASSATAPAAPNRDGVDNPAAERSSRCPAAVTGDVEPESSQKKKAAMGKEERKTLNQSNVEKQCLLMAAIDDATNEYEEKLDQIAKAHHVQLQRVKQLALHAPPIVQRRKVSDWNIMVHFKGKELNNDAAPGDRVNLEGIRTALCEDEELLAIMGDKQKMKQYREDYYSEKEDEAKMKLQKLMICFKPRWCNYAFTASGTNSFGVITRHDFEKDTAKGFFGAGPGDDFLRETFGISLAKLGECFDSYVCVKEALGKKKMSKTDMAKATVNLINCGLQEITGIKGLSMSYSKFKESIIILHKVTIDGWPDDIPRVSPQSLTKVEDVKDLYKAWSEGQAAWQKLTSKENQDLKEKREPAGRVKPVKSKQGGSCKRKRAQEEEKEEEESSDDDDEGDKQRGRKKTTKRSRTDTSGTRGKGQVAAGKGKGRQRRRKQPKGRGSGRQKEQ</sequence>
<accession>A0A6A4GJX5</accession>
<organism evidence="2 3">
    <name type="scientific">Gymnopus androsaceus JB14</name>
    <dbReference type="NCBI Taxonomy" id="1447944"/>
    <lineage>
        <taxon>Eukaryota</taxon>
        <taxon>Fungi</taxon>
        <taxon>Dikarya</taxon>
        <taxon>Basidiomycota</taxon>
        <taxon>Agaricomycotina</taxon>
        <taxon>Agaricomycetes</taxon>
        <taxon>Agaricomycetidae</taxon>
        <taxon>Agaricales</taxon>
        <taxon>Marasmiineae</taxon>
        <taxon>Omphalotaceae</taxon>
        <taxon>Gymnopus</taxon>
    </lineage>
</organism>
<dbReference type="AlphaFoldDB" id="A0A6A4GJX5"/>
<dbReference type="EMBL" id="ML769967">
    <property type="protein sequence ID" value="KAE9385584.1"/>
    <property type="molecule type" value="Genomic_DNA"/>
</dbReference>
<evidence type="ECO:0000313" key="3">
    <source>
        <dbReference type="Proteomes" id="UP000799118"/>
    </source>
</evidence>
<feature type="compositionally biased region" description="Acidic residues" evidence="1">
    <location>
        <begin position="509"/>
        <end position="523"/>
    </location>
</feature>
<evidence type="ECO:0000313" key="2">
    <source>
        <dbReference type="EMBL" id="KAE9385584.1"/>
    </source>
</evidence>
<feature type="region of interest" description="Disordered" evidence="1">
    <location>
        <begin position="21"/>
        <end position="185"/>
    </location>
</feature>
<dbReference type="Proteomes" id="UP000799118">
    <property type="component" value="Unassembled WGS sequence"/>
</dbReference>
<evidence type="ECO:0000256" key="1">
    <source>
        <dbReference type="SAM" id="MobiDB-lite"/>
    </source>
</evidence>
<feature type="compositionally biased region" description="Basic residues" evidence="1">
    <location>
        <begin position="554"/>
        <end position="575"/>
    </location>
</feature>
<keyword evidence="3" id="KW-1185">Reference proteome</keyword>
<feature type="compositionally biased region" description="Basic and acidic residues" evidence="1">
    <location>
        <begin position="45"/>
        <end position="57"/>
    </location>
</feature>
<reference evidence="2" key="1">
    <citation type="journal article" date="2019" name="Environ. Microbiol.">
        <title>Fungal ecological strategies reflected in gene transcription - a case study of two litter decomposers.</title>
        <authorList>
            <person name="Barbi F."/>
            <person name="Kohler A."/>
            <person name="Barry K."/>
            <person name="Baskaran P."/>
            <person name="Daum C."/>
            <person name="Fauchery L."/>
            <person name="Ihrmark K."/>
            <person name="Kuo A."/>
            <person name="LaButti K."/>
            <person name="Lipzen A."/>
            <person name="Morin E."/>
            <person name="Grigoriev I.V."/>
            <person name="Henrissat B."/>
            <person name="Lindahl B."/>
            <person name="Martin F."/>
        </authorList>
    </citation>
    <scope>NUCLEOTIDE SEQUENCE</scope>
    <source>
        <strain evidence="2">JB14</strain>
    </source>
</reference>
<feature type="compositionally biased region" description="Low complexity" evidence="1">
    <location>
        <begin position="92"/>
        <end position="108"/>
    </location>
</feature>
<feature type="region of interest" description="Disordered" evidence="1">
    <location>
        <begin position="475"/>
        <end position="575"/>
    </location>
</feature>
<feature type="compositionally biased region" description="Polar residues" evidence="1">
    <location>
        <begin position="122"/>
        <end position="136"/>
    </location>
</feature>
<feature type="compositionally biased region" description="Basic and acidic residues" evidence="1">
    <location>
        <begin position="475"/>
        <end position="488"/>
    </location>
</feature>